<evidence type="ECO:0000256" key="3">
    <source>
        <dbReference type="RuleBase" id="RU000363"/>
    </source>
</evidence>
<evidence type="ECO:0000313" key="5">
    <source>
        <dbReference type="Proteomes" id="UP000005096"/>
    </source>
</evidence>
<evidence type="ECO:0000313" key="4">
    <source>
        <dbReference type="EMBL" id="EFQ23043.1"/>
    </source>
</evidence>
<dbReference type="eggNOG" id="COG0300">
    <property type="taxonomic scope" value="Bacteria"/>
</dbReference>
<dbReference type="PIRSF" id="PIRSF000126">
    <property type="entry name" value="11-beta-HSD1"/>
    <property type="match status" value="1"/>
</dbReference>
<dbReference type="EMBL" id="CM001022">
    <property type="protein sequence ID" value="EFQ23043.1"/>
    <property type="molecule type" value="Genomic_DNA"/>
</dbReference>
<keyword evidence="5" id="KW-1185">Reference proteome</keyword>
<gene>
    <name evidence="4" type="ORF">Apau_0614</name>
</gene>
<dbReference type="RefSeq" id="WP_006300202.1">
    <property type="nucleotide sequence ID" value="NZ_CM001022.1"/>
</dbReference>
<dbReference type="InterPro" id="IPR036291">
    <property type="entry name" value="NAD(P)-bd_dom_sf"/>
</dbReference>
<keyword evidence="2" id="KW-0560">Oxidoreductase</keyword>
<protein>
    <submittedName>
        <fullName evidence="4">Short-chain dehydrogenase/reductase SDR</fullName>
    </submittedName>
</protein>
<dbReference type="PRINTS" id="PR00080">
    <property type="entry name" value="SDRFAMILY"/>
</dbReference>
<dbReference type="Proteomes" id="UP000005096">
    <property type="component" value="Chromosome"/>
</dbReference>
<accession>E3D0W1</accession>
<dbReference type="PANTHER" id="PTHR43086:SF3">
    <property type="entry name" value="NADP-DEPENDENT 3-HYDROXY ACID DEHYDROGENASE YDFG"/>
    <property type="match status" value="1"/>
</dbReference>
<dbReference type="PaxDb" id="584708-Apau_0614"/>
<dbReference type="OrthoDB" id="9808814at2"/>
<dbReference type="STRING" id="584708.Apau_0614"/>
<dbReference type="Pfam" id="PF00106">
    <property type="entry name" value="adh_short"/>
    <property type="match status" value="1"/>
</dbReference>
<dbReference type="HOGENOM" id="CLU_010194_2_1_0"/>
<dbReference type="Gene3D" id="3.40.50.720">
    <property type="entry name" value="NAD(P)-binding Rossmann-like Domain"/>
    <property type="match status" value="1"/>
</dbReference>
<dbReference type="AlphaFoldDB" id="E3D0W1"/>
<dbReference type="PRINTS" id="PR00081">
    <property type="entry name" value="GDHRDH"/>
</dbReference>
<reference evidence="4 5" key="1">
    <citation type="journal article" date="2010" name="Stand. Genomic Sci.">
        <title>Non-contiguous finished genome sequence of Aminomonas paucivorans type strain (GLU-3).</title>
        <authorList>
            <person name="Pitluck S."/>
            <person name="Yasawong M."/>
            <person name="Held B."/>
            <person name="Lapidus A."/>
            <person name="Nolan M."/>
            <person name="Copeland A."/>
            <person name="Lucas S."/>
            <person name="Del Rio T.G."/>
            <person name="Tice H."/>
            <person name="Cheng J.F."/>
            <person name="Chertkov O."/>
            <person name="Goodwin L."/>
            <person name="Tapia R."/>
            <person name="Han C."/>
            <person name="Liolios K."/>
            <person name="Ivanova N."/>
            <person name="Mavromatis K."/>
            <person name="Ovchinnikova G."/>
            <person name="Pati A."/>
            <person name="Chen A."/>
            <person name="Palaniappan K."/>
            <person name="Land M."/>
            <person name="Hauser L."/>
            <person name="Chang Y.J."/>
            <person name="Jeffries C.D."/>
            <person name="Pukall R."/>
            <person name="Spring S."/>
            <person name="Rohde M."/>
            <person name="Sikorski J."/>
            <person name="Goker M."/>
            <person name="Woyke T."/>
            <person name="Bristow J."/>
            <person name="Eisen J.A."/>
            <person name="Markowitz V."/>
            <person name="Hugenholtz P."/>
            <person name="Kyrpides N.C."/>
            <person name="Klenk H.P."/>
        </authorList>
    </citation>
    <scope>NUCLEOTIDE SEQUENCE [LARGE SCALE GENOMIC DNA]</scope>
    <source>
        <strain evidence="4 5">DSM 12260</strain>
    </source>
</reference>
<dbReference type="SUPFAM" id="SSF51735">
    <property type="entry name" value="NAD(P)-binding Rossmann-fold domains"/>
    <property type="match status" value="1"/>
</dbReference>
<evidence type="ECO:0000256" key="1">
    <source>
        <dbReference type="ARBA" id="ARBA00006484"/>
    </source>
</evidence>
<proteinExistence type="inferred from homology"/>
<dbReference type="InterPro" id="IPR002347">
    <property type="entry name" value="SDR_fam"/>
</dbReference>
<name>E3D0W1_9BACT</name>
<comment type="similarity">
    <text evidence="1 3">Belongs to the short-chain dehydrogenases/reductases (SDR) family.</text>
</comment>
<dbReference type="CDD" id="cd05233">
    <property type="entry name" value="SDR_c"/>
    <property type="match status" value="1"/>
</dbReference>
<dbReference type="PANTHER" id="PTHR43086">
    <property type="entry name" value="VERY-LONG-CHAIN 3-OXOOACYL-COA REDUCTASE"/>
    <property type="match status" value="1"/>
</dbReference>
<organism evidence="4 5">
    <name type="scientific">Aminomonas paucivorans DSM 12260</name>
    <dbReference type="NCBI Taxonomy" id="584708"/>
    <lineage>
        <taxon>Bacteria</taxon>
        <taxon>Thermotogati</taxon>
        <taxon>Synergistota</taxon>
        <taxon>Synergistia</taxon>
        <taxon>Synergistales</taxon>
        <taxon>Synergistaceae</taxon>
        <taxon>Aminomonas</taxon>
    </lineage>
</organism>
<dbReference type="GO" id="GO:0016491">
    <property type="term" value="F:oxidoreductase activity"/>
    <property type="evidence" value="ECO:0007669"/>
    <property type="project" value="UniProtKB-KW"/>
</dbReference>
<evidence type="ECO:0000256" key="2">
    <source>
        <dbReference type="ARBA" id="ARBA00023002"/>
    </source>
</evidence>
<sequence>MDQPFRPLGVVTGATSGIGAAFAEALAEEGYDLLLTGRRETLLAERSRSLEQRFGIRVEALRVELDRPQEVRRLAERLRSLEVDLLVNNAGFGVRCDFLRTPPRTWEALMDLQVRCPLELTQAVLPGMVARGRGGVVNVASEASFLPVPRNGVYAGVKAFLLRWTESLALELEGSGVTVQALCPGLTRTDFHGRLGEEGARLSRSRWIRWLTPEMVVRASLGDLKRGRAVCVPGWGSRARIALLSLLPRSLRLALLGRFFRSTSGKR</sequence>